<name>A0A7K1L6I0_9ACTN</name>
<organism evidence="1 2">
    <name type="scientific">Actinomadura litoris</name>
    <dbReference type="NCBI Taxonomy" id="2678616"/>
    <lineage>
        <taxon>Bacteria</taxon>
        <taxon>Bacillati</taxon>
        <taxon>Actinomycetota</taxon>
        <taxon>Actinomycetes</taxon>
        <taxon>Streptosporangiales</taxon>
        <taxon>Thermomonosporaceae</taxon>
        <taxon>Actinomadura</taxon>
    </lineage>
</organism>
<dbReference type="SUPFAM" id="SSF49879">
    <property type="entry name" value="SMAD/FHA domain"/>
    <property type="match status" value="1"/>
</dbReference>
<gene>
    <name evidence="1" type="ORF">GNZ18_25890</name>
</gene>
<dbReference type="Proteomes" id="UP000432015">
    <property type="component" value="Unassembled WGS sequence"/>
</dbReference>
<keyword evidence="1" id="KW-0808">Transferase</keyword>
<dbReference type="GO" id="GO:0004674">
    <property type="term" value="F:protein serine/threonine kinase activity"/>
    <property type="evidence" value="ECO:0007669"/>
    <property type="project" value="UniProtKB-KW"/>
</dbReference>
<keyword evidence="1" id="KW-0723">Serine/threonine-protein kinase</keyword>
<keyword evidence="1" id="KW-0418">Kinase</keyword>
<keyword evidence="2" id="KW-1185">Reference proteome</keyword>
<dbReference type="Gene3D" id="2.60.200.20">
    <property type="match status" value="1"/>
</dbReference>
<dbReference type="AlphaFoldDB" id="A0A7K1L6I0"/>
<accession>A0A7K1L6I0</accession>
<protein>
    <submittedName>
        <fullName evidence="1">Serine/threonine protein kinase</fullName>
    </submittedName>
</protein>
<sequence>MPGIIVQREGGPGSTEVAPGGELTFGRDPSTGLTLADPAVSRVAGRVRAMDGYWLLSNLSRAATYVVENPEGAGEYLRARPRRLDMPVPFEFARVLIPAGTGTVSFLVFAPAQMYADPDAPDDTGGDATAIPYPLDVGAKYFLVLVALCEPRLRDPSSVVIPTVPEIIERLGDAPGRGGLTRAAVNFHIDYLAAAKLRVKDPAPEGRAAKADWQRAALVSLALRFNLVRDEHLALLPAPEAPRGGEGGVSESDVRG</sequence>
<dbReference type="RefSeq" id="WP_156219106.1">
    <property type="nucleotide sequence ID" value="NZ_WOFH01000009.1"/>
</dbReference>
<evidence type="ECO:0000313" key="1">
    <source>
        <dbReference type="EMBL" id="MUN39999.1"/>
    </source>
</evidence>
<proteinExistence type="predicted"/>
<comment type="caution">
    <text evidence="1">The sequence shown here is derived from an EMBL/GenBank/DDBJ whole genome shotgun (WGS) entry which is preliminary data.</text>
</comment>
<dbReference type="CDD" id="cd00060">
    <property type="entry name" value="FHA"/>
    <property type="match status" value="1"/>
</dbReference>
<evidence type="ECO:0000313" key="2">
    <source>
        <dbReference type="Proteomes" id="UP000432015"/>
    </source>
</evidence>
<reference evidence="1 2" key="1">
    <citation type="submission" date="2019-11" db="EMBL/GenBank/DDBJ databases">
        <authorList>
            <person name="Cao P."/>
        </authorList>
    </citation>
    <scope>NUCLEOTIDE SEQUENCE [LARGE SCALE GENOMIC DNA]</scope>
    <source>
        <strain evidence="1 2">NEAU-AAG5</strain>
    </source>
</reference>
<dbReference type="EMBL" id="WOFH01000009">
    <property type="protein sequence ID" value="MUN39999.1"/>
    <property type="molecule type" value="Genomic_DNA"/>
</dbReference>
<dbReference type="InterPro" id="IPR008984">
    <property type="entry name" value="SMAD_FHA_dom_sf"/>
</dbReference>